<dbReference type="Proteomes" id="UP000231292">
    <property type="component" value="Unassembled WGS sequence"/>
</dbReference>
<dbReference type="PANTHER" id="PTHR43833:SF8">
    <property type="entry name" value="TRK SYSTEM POTASSIUM UPTAKE PROTEIN TRKA"/>
    <property type="match status" value="1"/>
</dbReference>
<protein>
    <recommendedName>
        <fullName evidence="1">Trk system potassium uptake protein TrkA</fullName>
    </recommendedName>
</protein>
<dbReference type="GO" id="GO:0015079">
    <property type="term" value="F:potassium ion transmembrane transporter activity"/>
    <property type="evidence" value="ECO:0007669"/>
    <property type="project" value="InterPro"/>
</dbReference>
<dbReference type="PRINTS" id="PR00335">
    <property type="entry name" value="KUPTAKETRKA"/>
</dbReference>
<evidence type="ECO:0000256" key="2">
    <source>
        <dbReference type="ARBA" id="ARBA00022538"/>
    </source>
</evidence>
<evidence type="ECO:0000256" key="3">
    <source>
        <dbReference type="ARBA" id="ARBA00022958"/>
    </source>
</evidence>
<evidence type="ECO:0000313" key="8">
    <source>
        <dbReference type="Proteomes" id="UP000231292"/>
    </source>
</evidence>
<comment type="caution">
    <text evidence="7">The sequence shown here is derived from an EMBL/GenBank/DDBJ whole genome shotgun (WGS) entry which is preliminary data.</text>
</comment>
<evidence type="ECO:0000259" key="6">
    <source>
        <dbReference type="PROSITE" id="PS51202"/>
    </source>
</evidence>
<dbReference type="Pfam" id="PF02254">
    <property type="entry name" value="TrkA_N"/>
    <property type="match status" value="1"/>
</dbReference>
<dbReference type="PROSITE" id="PS51202">
    <property type="entry name" value="RCK_C"/>
    <property type="match status" value="1"/>
</dbReference>
<dbReference type="SUPFAM" id="SSF51735">
    <property type="entry name" value="NAD(P)-binding Rossmann-fold domains"/>
    <property type="match status" value="1"/>
</dbReference>
<gene>
    <name evidence="7" type="ORF">COX41_01290</name>
</gene>
<dbReference type="InterPro" id="IPR050721">
    <property type="entry name" value="Trk_Ktr_HKT_K-transport"/>
</dbReference>
<dbReference type="AlphaFoldDB" id="A0A2G9YMI9"/>
<sequence>MYVIIVGCGRVGAELAKLLSNEGHNVVVIDKSRDSFERLGSTFNGLTMAGNGFDLELLKQVGIEKADAFCTVTNGDNTNLISAQVAKKIFKVPKVIARVYDPQRAHIYAALGLDIISGTTLFAAMLRDKIIESRFSSYLIETKDLGVFEIEVKDDLIGKTPAAINIPQEFMVVAIRRLSGVIIPEADTIFKAKDVLMAVIKVVSLDKVKEKFKLL</sequence>
<keyword evidence="2" id="KW-0813">Transport</keyword>
<dbReference type="InterPro" id="IPR036291">
    <property type="entry name" value="NAD(P)-bd_dom_sf"/>
</dbReference>
<keyword evidence="4" id="KW-0520">NAD</keyword>
<keyword evidence="2" id="KW-0406">Ion transport</keyword>
<dbReference type="InterPro" id="IPR003148">
    <property type="entry name" value="RCK_N"/>
</dbReference>
<feature type="domain" description="RCK N-terminal" evidence="5">
    <location>
        <begin position="1"/>
        <end position="117"/>
    </location>
</feature>
<keyword evidence="3" id="KW-0630">Potassium</keyword>
<organism evidence="7 8">
    <name type="scientific">Candidatus Sherwoodlollariibacterium unditelluris</name>
    <dbReference type="NCBI Taxonomy" id="1974757"/>
    <lineage>
        <taxon>Bacteria</taxon>
        <taxon>Pseudomonadati</taxon>
        <taxon>Candidatus Omnitrophota</taxon>
        <taxon>Candidatus Sherwoodlollariibacterium</taxon>
    </lineage>
</organism>
<dbReference type="InterPro" id="IPR036721">
    <property type="entry name" value="RCK_C_sf"/>
</dbReference>
<dbReference type="Pfam" id="PF02080">
    <property type="entry name" value="TrkA_C"/>
    <property type="match status" value="1"/>
</dbReference>
<evidence type="ECO:0000256" key="4">
    <source>
        <dbReference type="ARBA" id="ARBA00023027"/>
    </source>
</evidence>
<evidence type="ECO:0000256" key="1">
    <source>
        <dbReference type="ARBA" id="ARBA00017378"/>
    </source>
</evidence>
<dbReference type="PANTHER" id="PTHR43833">
    <property type="entry name" value="POTASSIUM CHANNEL PROTEIN 2-RELATED-RELATED"/>
    <property type="match status" value="1"/>
</dbReference>
<dbReference type="SUPFAM" id="SSF116726">
    <property type="entry name" value="TrkA C-terminal domain-like"/>
    <property type="match status" value="1"/>
</dbReference>
<dbReference type="EMBL" id="PCRK01000025">
    <property type="protein sequence ID" value="PIP19721.1"/>
    <property type="molecule type" value="Genomic_DNA"/>
</dbReference>
<keyword evidence="2" id="KW-0633">Potassium transport</keyword>
<evidence type="ECO:0000259" key="5">
    <source>
        <dbReference type="PROSITE" id="PS51201"/>
    </source>
</evidence>
<name>A0A2G9YMI9_9BACT</name>
<accession>A0A2G9YMI9</accession>
<dbReference type="InterPro" id="IPR006036">
    <property type="entry name" value="K_uptake_TrkA"/>
</dbReference>
<proteinExistence type="predicted"/>
<evidence type="ECO:0000313" key="7">
    <source>
        <dbReference type="EMBL" id="PIP19721.1"/>
    </source>
</evidence>
<dbReference type="Gene3D" id="3.30.70.1450">
    <property type="entry name" value="Regulator of K+ conductance, C-terminal domain"/>
    <property type="match status" value="1"/>
</dbReference>
<dbReference type="GO" id="GO:0005886">
    <property type="term" value="C:plasma membrane"/>
    <property type="evidence" value="ECO:0007669"/>
    <property type="project" value="InterPro"/>
</dbReference>
<dbReference type="Gene3D" id="3.40.50.720">
    <property type="entry name" value="NAD(P)-binding Rossmann-like Domain"/>
    <property type="match status" value="1"/>
</dbReference>
<dbReference type="InterPro" id="IPR006037">
    <property type="entry name" value="RCK_C"/>
</dbReference>
<dbReference type="PROSITE" id="PS51201">
    <property type="entry name" value="RCK_N"/>
    <property type="match status" value="1"/>
</dbReference>
<feature type="domain" description="RCK C-terminal" evidence="6">
    <location>
        <begin position="135"/>
        <end position="214"/>
    </location>
</feature>
<reference evidence="7 8" key="1">
    <citation type="submission" date="2017-09" db="EMBL/GenBank/DDBJ databases">
        <title>Depth-based differentiation of microbial function through sediment-hosted aquifers and enrichment of novel symbionts in the deep terrestrial subsurface.</title>
        <authorList>
            <person name="Probst A.J."/>
            <person name="Ladd B."/>
            <person name="Jarett J.K."/>
            <person name="Geller-Mcgrath D.E."/>
            <person name="Sieber C.M."/>
            <person name="Emerson J.B."/>
            <person name="Anantharaman K."/>
            <person name="Thomas B.C."/>
            <person name="Malmstrom R."/>
            <person name="Stieglmeier M."/>
            <person name="Klingl A."/>
            <person name="Woyke T."/>
            <person name="Ryan C.M."/>
            <person name="Banfield J.F."/>
        </authorList>
    </citation>
    <scope>NUCLEOTIDE SEQUENCE [LARGE SCALE GENOMIC DNA]</scope>
    <source>
        <strain evidence="7">CG23_combo_of_CG06-09_8_20_14_all_41_10</strain>
    </source>
</reference>